<dbReference type="Pfam" id="PF02028">
    <property type="entry name" value="BCCT"/>
    <property type="match status" value="1"/>
</dbReference>
<evidence type="ECO:0000256" key="6">
    <source>
        <dbReference type="ARBA" id="ARBA00022989"/>
    </source>
</evidence>
<evidence type="ECO:0000256" key="7">
    <source>
        <dbReference type="ARBA" id="ARBA00023136"/>
    </source>
</evidence>
<evidence type="ECO:0000256" key="4">
    <source>
        <dbReference type="ARBA" id="ARBA00022475"/>
    </source>
</evidence>
<comment type="similarity">
    <text evidence="2">Belongs to the BCCT transporter (TC 2.A.15) family.</text>
</comment>
<dbReference type="Proteomes" id="UP000683310">
    <property type="component" value="Chromosome"/>
</dbReference>
<evidence type="ECO:0000256" key="8">
    <source>
        <dbReference type="SAM" id="Phobius"/>
    </source>
</evidence>
<evidence type="ECO:0000256" key="5">
    <source>
        <dbReference type="ARBA" id="ARBA00022692"/>
    </source>
</evidence>
<accession>A0ABX8CVF6</accession>
<dbReference type="EMBL" id="CP074371">
    <property type="protein sequence ID" value="QVI23884.1"/>
    <property type="molecule type" value="Genomic_DNA"/>
</dbReference>
<evidence type="ECO:0000256" key="2">
    <source>
        <dbReference type="ARBA" id="ARBA00005658"/>
    </source>
</evidence>
<feature type="transmembrane region" description="Helical" evidence="8">
    <location>
        <begin position="82"/>
        <end position="105"/>
    </location>
</feature>
<keyword evidence="3" id="KW-0813">Transport</keyword>
<keyword evidence="6 8" id="KW-1133">Transmembrane helix</keyword>
<dbReference type="PANTHER" id="PTHR30047">
    <property type="entry name" value="HIGH-AFFINITY CHOLINE TRANSPORT PROTEIN-RELATED"/>
    <property type="match status" value="1"/>
</dbReference>
<evidence type="ECO:0000313" key="10">
    <source>
        <dbReference type="Proteomes" id="UP000683310"/>
    </source>
</evidence>
<keyword evidence="10" id="KW-1185">Reference proteome</keyword>
<feature type="transmembrane region" description="Helical" evidence="8">
    <location>
        <begin position="139"/>
        <end position="163"/>
    </location>
</feature>
<feature type="transmembrane region" description="Helical" evidence="8">
    <location>
        <begin position="52"/>
        <end position="70"/>
    </location>
</feature>
<keyword evidence="4" id="KW-1003">Cell membrane</keyword>
<sequence length="239" mass="25243">MLFVLIVGPTLFIVNGLVQNLGQYVQSLPRISMYTGATEGPTGTAWTQQWTVFYWGWWISWAPFVGVFIARISRGRTVREFVAGVLLVPTLLTFVWFAVFGGAGLHREMFGGGGLVGPDGPDRDSALFELLNTLPGGSLTAGLAILVIVLFFVTSADSGALVVNMLSSGGNPEPPTWSRAFWTCAQGAVAAALLVASGTGTAALTTLQTVAILIALPFSVVLLAMCVALVKTFRADRGS</sequence>
<evidence type="ECO:0000313" key="9">
    <source>
        <dbReference type="EMBL" id="QVI23884.1"/>
    </source>
</evidence>
<proteinExistence type="inferred from homology"/>
<feature type="transmembrane region" description="Helical" evidence="8">
    <location>
        <begin position="210"/>
        <end position="230"/>
    </location>
</feature>
<evidence type="ECO:0000256" key="3">
    <source>
        <dbReference type="ARBA" id="ARBA00022448"/>
    </source>
</evidence>
<keyword evidence="7 8" id="KW-0472">Membrane</keyword>
<protein>
    <submittedName>
        <fullName evidence="9">BCCT family transporter</fullName>
    </submittedName>
</protein>
<comment type="subcellular location">
    <subcellularLocation>
        <location evidence="1">Cell membrane</location>
        <topology evidence="1">Multi-pass membrane protein</topology>
    </subcellularLocation>
</comment>
<gene>
    <name evidence="9" type="ORF">KHQ06_14360</name>
</gene>
<organism evidence="9 10">
    <name type="scientific">Nocardia tengchongensis</name>
    <dbReference type="NCBI Taxonomy" id="2055889"/>
    <lineage>
        <taxon>Bacteria</taxon>
        <taxon>Bacillati</taxon>
        <taxon>Actinomycetota</taxon>
        <taxon>Actinomycetes</taxon>
        <taxon>Mycobacteriales</taxon>
        <taxon>Nocardiaceae</taxon>
        <taxon>Nocardia</taxon>
    </lineage>
</organism>
<name>A0ABX8CVF6_9NOCA</name>
<dbReference type="InterPro" id="IPR000060">
    <property type="entry name" value="BCCT_transptr"/>
</dbReference>
<evidence type="ECO:0000256" key="1">
    <source>
        <dbReference type="ARBA" id="ARBA00004651"/>
    </source>
</evidence>
<dbReference type="PANTHER" id="PTHR30047:SF7">
    <property type="entry name" value="HIGH-AFFINITY CHOLINE TRANSPORT PROTEIN"/>
    <property type="match status" value="1"/>
</dbReference>
<reference evidence="9 10" key="1">
    <citation type="submission" date="2021-04" db="EMBL/GenBank/DDBJ databases">
        <title>Nocardia tengchongensis.</title>
        <authorList>
            <person name="Zhuang k."/>
            <person name="Ran Y."/>
            <person name="Li W."/>
        </authorList>
    </citation>
    <scope>NUCLEOTIDE SEQUENCE [LARGE SCALE GENOMIC DNA]</scope>
    <source>
        <strain evidence="9 10">CFH S0057</strain>
    </source>
</reference>
<keyword evidence="5 8" id="KW-0812">Transmembrane</keyword>
<feature type="transmembrane region" description="Helical" evidence="8">
    <location>
        <begin position="184"/>
        <end position="204"/>
    </location>
</feature>